<sequence length="148" mass="16182">MPLRFIAALCAAFFAAGAAQAAKPEVYTGLFSNLALDGYDAVAYFVQGEPAKGSAAFSLEYKGARWRFASAENLERFRADPEAYAPRYGGYCAWAVAQGYVARGNPKYWTIVEGGLYLNYDAGVQRKWEADIPGFIARADANWPSVLE</sequence>
<keyword evidence="4" id="KW-1185">Reference proteome</keyword>
<dbReference type="NCBIfam" id="NF041384">
    <property type="entry name" value="YHS_seleno_dom"/>
    <property type="match status" value="1"/>
</dbReference>
<evidence type="ECO:0000259" key="2">
    <source>
        <dbReference type="Pfam" id="PF04945"/>
    </source>
</evidence>
<keyword evidence="1" id="KW-0732">Signal</keyword>
<evidence type="ECO:0000313" key="4">
    <source>
        <dbReference type="Proteomes" id="UP000198346"/>
    </source>
</evidence>
<dbReference type="EMBL" id="FZQA01000002">
    <property type="protein sequence ID" value="SNT72023.1"/>
    <property type="molecule type" value="Genomic_DNA"/>
</dbReference>
<gene>
    <name evidence="3" type="ORF">SAMN06297382_1047</name>
</gene>
<feature type="signal peptide" evidence="1">
    <location>
        <begin position="1"/>
        <end position="21"/>
    </location>
</feature>
<evidence type="ECO:0000256" key="1">
    <source>
        <dbReference type="SAM" id="SignalP"/>
    </source>
</evidence>
<feature type="domain" description="YHS" evidence="2">
    <location>
        <begin position="42"/>
        <end position="87"/>
    </location>
</feature>
<dbReference type="InterPro" id="IPR007029">
    <property type="entry name" value="YHS_dom"/>
</dbReference>
<dbReference type="Proteomes" id="UP000198346">
    <property type="component" value="Unassembled WGS sequence"/>
</dbReference>
<name>A0A239PPP9_9PROT</name>
<dbReference type="OrthoDB" id="344729at2"/>
<feature type="chain" id="PRO_5012286168" evidence="1">
    <location>
        <begin position="22"/>
        <end position="148"/>
    </location>
</feature>
<proteinExistence type="predicted"/>
<organism evidence="3 4">
    <name type="scientific">Amphiplicatus metriothermophilus</name>
    <dbReference type="NCBI Taxonomy" id="1519374"/>
    <lineage>
        <taxon>Bacteria</taxon>
        <taxon>Pseudomonadati</taxon>
        <taxon>Pseudomonadota</taxon>
        <taxon>Alphaproteobacteria</taxon>
        <taxon>Parvularculales</taxon>
        <taxon>Parvularculaceae</taxon>
        <taxon>Amphiplicatus</taxon>
    </lineage>
</organism>
<accession>A0A239PPP9</accession>
<reference evidence="3 4" key="1">
    <citation type="submission" date="2017-07" db="EMBL/GenBank/DDBJ databases">
        <authorList>
            <person name="Sun Z.S."/>
            <person name="Albrecht U."/>
            <person name="Echele G."/>
            <person name="Lee C.C."/>
        </authorList>
    </citation>
    <scope>NUCLEOTIDE SEQUENCE [LARGE SCALE GENOMIC DNA]</scope>
    <source>
        <strain evidence="3 4">CGMCC 1.12710</strain>
    </source>
</reference>
<dbReference type="Pfam" id="PF04945">
    <property type="entry name" value="YHS"/>
    <property type="match status" value="1"/>
</dbReference>
<dbReference type="RefSeq" id="WP_089411558.1">
    <property type="nucleotide sequence ID" value="NZ_FZQA01000002.1"/>
</dbReference>
<evidence type="ECO:0000313" key="3">
    <source>
        <dbReference type="EMBL" id="SNT72023.1"/>
    </source>
</evidence>
<protein>
    <submittedName>
        <fullName evidence="3">YHS domain-containing protein</fullName>
    </submittedName>
</protein>
<dbReference type="AlphaFoldDB" id="A0A239PPP9"/>